<dbReference type="PATRIC" id="fig|161896.4.peg.648"/>
<dbReference type="KEGG" id="ccj:UL81_03280"/>
<organism evidence="1 2">
    <name type="scientific">Corynebacterium camporealensis</name>
    <dbReference type="NCBI Taxonomy" id="161896"/>
    <lineage>
        <taxon>Bacteria</taxon>
        <taxon>Bacillati</taxon>
        <taxon>Actinomycetota</taxon>
        <taxon>Actinomycetes</taxon>
        <taxon>Mycobacteriales</taxon>
        <taxon>Corynebacteriaceae</taxon>
        <taxon>Corynebacterium</taxon>
    </lineage>
</organism>
<dbReference type="STRING" id="161896.UL81_03280"/>
<dbReference type="InterPro" id="IPR022291">
    <property type="entry name" value="Bacteriocin_synth_cyclodeHase"/>
</dbReference>
<accession>A0A0F6QV56</accession>
<gene>
    <name evidence="1" type="ORF">UL81_03280</name>
</gene>
<dbReference type="RefSeq" id="WP_046453254.1">
    <property type="nucleotide sequence ID" value="NZ_CP011311.1"/>
</dbReference>
<sequence length="292" mass="31954">MGMLYLAPGYSAFVREDDVVQFGVDATRCGLLQTTDAPAVAKAVNDMREPVPRSKARRLLIKAGVAKDTANSVLDDLIDYGVLWPVLDPQPVLVLGSSPLADALREHLPHYNFTVRSSFGGTAALLEAARMGQRMPVLAVDMLDKPVDTANALRKKTVTWIPVSLVDSRGIVGPLHIQGKGPCPMCIHMHRIDADSAWHRVSQQLGEQKPSSDSLLMGAIMAQVRTILQRMYGLPMPPGAQQAALVAGESFTVDFHGHHQQRIVMEHPRCPVCFRPNLEYEAPLDTRVANNL</sequence>
<dbReference type="HOGENOM" id="CLU_042635_1_0_11"/>
<proteinExistence type="predicted"/>
<dbReference type="OrthoDB" id="4426339at2"/>
<reference evidence="1 2" key="1">
    <citation type="journal article" date="2015" name="Genome Announc.">
        <title>Complete Genome Sequence of Corynebacterium camporealensis DSM 44610, Isolated from the Milk of a Manchega Sheep with Subclinical Mastitis.</title>
        <authorList>
            <person name="Ruckert C."/>
            <person name="Albersmeier A."/>
            <person name="Winkler A."/>
            <person name="Tauch A."/>
        </authorList>
    </citation>
    <scope>NUCLEOTIDE SEQUENCE [LARGE SCALE GENOMIC DNA]</scope>
    <source>
        <strain evidence="1 2">DSM 44610</strain>
    </source>
</reference>
<dbReference type="EMBL" id="CP011311">
    <property type="protein sequence ID" value="AKE38637.1"/>
    <property type="molecule type" value="Genomic_DNA"/>
</dbReference>
<dbReference type="NCBIfam" id="TIGR03882">
    <property type="entry name" value="cyclo_dehyd_2"/>
    <property type="match status" value="1"/>
</dbReference>
<evidence type="ECO:0000313" key="1">
    <source>
        <dbReference type="EMBL" id="AKE38637.1"/>
    </source>
</evidence>
<keyword evidence="2" id="KW-1185">Reference proteome</keyword>
<dbReference type="Gene3D" id="3.40.50.720">
    <property type="entry name" value="NAD(P)-binding Rossmann-like Domain"/>
    <property type="match status" value="1"/>
</dbReference>
<dbReference type="AlphaFoldDB" id="A0A0F6QV56"/>
<evidence type="ECO:0000313" key="2">
    <source>
        <dbReference type="Proteomes" id="UP000033566"/>
    </source>
</evidence>
<dbReference type="Proteomes" id="UP000033566">
    <property type="component" value="Chromosome"/>
</dbReference>
<name>A0A0F6QV56_9CORY</name>
<protein>
    <submittedName>
        <fullName evidence="1">Bacteriocin biosynthesis cyclodehydratase domain</fullName>
    </submittedName>
</protein>